<dbReference type="AlphaFoldDB" id="A0A438MMK4"/>
<sequence length="95" mass="10931">MSRTPDRDQISWPFIVAEDSPYLDGPQIDELSASARDALAEVDDSRLFEVARRWTMEPLCPFRDGDVLDVVEELVALARRAKESDEMLYCWWIPG</sequence>
<comment type="caution">
    <text evidence="1">The sequence shown here is derived from an EMBL/GenBank/DDBJ whole genome shotgun (WGS) entry which is preliminary data.</text>
</comment>
<dbReference type="EMBL" id="SAUN01000001">
    <property type="protein sequence ID" value="RVX46889.1"/>
    <property type="molecule type" value="Genomic_DNA"/>
</dbReference>
<name>A0A438MMK4_9ACTN</name>
<proteinExistence type="predicted"/>
<dbReference type="RefSeq" id="WP_127939407.1">
    <property type="nucleotide sequence ID" value="NZ_SAUN01000001.1"/>
</dbReference>
<accession>A0A438MMK4</accession>
<reference evidence="1 2" key="1">
    <citation type="submission" date="2019-01" db="EMBL/GenBank/DDBJ databases">
        <title>Sequencing the genomes of 1000 actinobacteria strains.</title>
        <authorList>
            <person name="Klenk H.-P."/>
        </authorList>
    </citation>
    <scope>NUCLEOTIDE SEQUENCE [LARGE SCALE GENOMIC DNA]</scope>
    <source>
        <strain evidence="1 2">DSM 43925</strain>
    </source>
</reference>
<evidence type="ECO:0000313" key="2">
    <source>
        <dbReference type="Proteomes" id="UP000284824"/>
    </source>
</evidence>
<gene>
    <name evidence="1" type="ORF">EDD27_9802</name>
</gene>
<dbReference type="OrthoDB" id="3537879at2"/>
<organism evidence="1 2">
    <name type="scientific">Nonomuraea polychroma</name>
    <dbReference type="NCBI Taxonomy" id="46176"/>
    <lineage>
        <taxon>Bacteria</taxon>
        <taxon>Bacillati</taxon>
        <taxon>Actinomycetota</taxon>
        <taxon>Actinomycetes</taxon>
        <taxon>Streptosporangiales</taxon>
        <taxon>Streptosporangiaceae</taxon>
        <taxon>Nonomuraea</taxon>
    </lineage>
</organism>
<evidence type="ECO:0000313" key="1">
    <source>
        <dbReference type="EMBL" id="RVX46889.1"/>
    </source>
</evidence>
<protein>
    <submittedName>
        <fullName evidence="1">Uncharacterized protein</fullName>
    </submittedName>
</protein>
<keyword evidence="2" id="KW-1185">Reference proteome</keyword>
<dbReference type="Proteomes" id="UP000284824">
    <property type="component" value="Unassembled WGS sequence"/>
</dbReference>